<protein>
    <submittedName>
        <fullName evidence="1">Uncharacterized protein</fullName>
    </submittedName>
</protein>
<organism evidence="1 2">
    <name type="scientific">Nostocoides australiense Ben110</name>
    <dbReference type="NCBI Taxonomy" id="1193182"/>
    <lineage>
        <taxon>Bacteria</taxon>
        <taxon>Bacillati</taxon>
        <taxon>Actinomycetota</taxon>
        <taxon>Actinomycetes</taxon>
        <taxon>Micrococcales</taxon>
        <taxon>Intrasporangiaceae</taxon>
        <taxon>Nostocoides</taxon>
    </lineage>
</organism>
<dbReference type="Proteomes" id="UP000035763">
    <property type="component" value="Unassembled WGS sequence"/>
</dbReference>
<accession>W6K0A2</accession>
<dbReference type="STRING" id="1193182.BN11_650011"/>
<keyword evidence="2" id="KW-1185">Reference proteome</keyword>
<evidence type="ECO:0000313" key="2">
    <source>
        <dbReference type="Proteomes" id="UP000035763"/>
    </source>
</evidence>
<dbReference type="OrthoDB" id="3446067at2"/>
<proteinExistence type="predicted"/>
<comment type="caution">
    <text evidence="1">The sequence shown here is derived from an EMBL/GenBank/DDBJ whole genome shotgun (WGS) entry which is preliminary data.</text>
</comment>
<sequence>MAVLAKRATDAGIGIRNGIPEMSSFHLNEAPAYGSHVQPDGHLGHPTTCPRSFVAPVLRGDPVPSVASLHVPVVDETLPTHNGEYVVAMENECFTDCGFDAGDELEYAAPRPA</sequence>
<name>W6K0A2_9MICO</name>
<dbReference type="AlphaFoldDB" id="W6K0A2"/>
<gene>
    <name evidence="1" type="ORF">BN11_650011</name>
</gene>
<dbReference type="EMBL" id="CAJA01000491">
    <property type="protein sequence ID" value="CCH75338.1"/>
    <property type="molecule type" value="Genomic_DNA"/>
</dbReference>
<reference evidence="1 2" key="1">
    <citation type="journal article" date="2013" name="ISME J.">
        <title>A metabolic model for members of the genus Tetrasphaera involved in enhanced biological phosphorus removal.</title>
        <authorList>
            <person name="Kristiansen R."/>
            <person name="Nguyen H.T.T."/>
            <person name="Saunders A.M."/>
            <person name="Nielsen J.L."/>
            <person name="Wimmer R."/>
            <person name="Le V.Q."/>
            <person name="McIlroy S.J."/>
            <person name="Petrovski S."/>
            <person name="Seviour R.J."/>
            <person name="Calteau A."/>
            <person name="Nielsen K.L."/>
            <person name="Nielsen P.H."/>
        </authorList>
    </citation>
    <scope>NUCLEOTIDE SEQUENCE [LARGE SCALE GENOMIC DNA]</scope>
    <source>
        <strain evidence="1 2">Ben110</strain>
    </source>
</reference>
<evidence type="ECO:0000313" key="1">
    <source>
        <dbReference type="EMBL" id="CCH75338.1"/>
    </source>
</evidence>
<dbReference type="RefSeq" id="WP_157043999.1">
    <property type="nucleotide sequence ID" value="NZ_HG764815.1"/>
</dbReference>